<evidence type="ECO:0000313" key="5">
    <source>
        <dbReference type="Proteomes" id="UP000315353"/>
    </source>
</evidence>
<accession>A0A1L7CK35</accession>
<dbReference type="Pfam" id="PF00756">
    <property type="entry name" value="Esterase"/>
    <property type="match status" value="1"/>
</dbReference>
<feature type="signal peptide" evidence="1">
    <location>
        <begin position="1"/>
        <end position="30"/>
    </location>
</feature>
<dbReference type="EMBL" id="CP009246">
    <property type="protein sequence ID" value="APT86169.1"/>
    <property type="molecule type" value="Genomic_DNA"/>
</dbReference>
<sequence length="391" mass="42619">MTQQPRHRLRKRVLGVVAALALVTPGVAHAQESTSSLLTDPELRDLIQFSSQSPLSSGYNLHFTLSSLNAIGSSDLLPGSMSGIDPYYPRPTKEGIEKPEVIDRGAPDGAGIERWVVASPSMKRDVVVQIRKSPTGQPAPMLYLLDGIDAPEHTGMINPGRIQETLAHENVTLVMPTEARASMFYDWESYDENLGLSMWETFMTKELAPLLEEEIPFNGKRGVGGISMGAGGALNLINRNPEMFDAAIGVSGCYSNSDPIGEQTQNAIVQSRGGSVKNMVGEKGSPAWKAHDVAADVSNLTNKSIYLSSANGSINAEDAEYYQYWNPKDIFVGIILEQGSYYCTKRLEQELNDAGATATEVVYDDHGGHNWKTFQPHLALGWEHIKPALES</sequence>
<dbReference type="EMBL" id="BJNB01000008">
    <property type="protein sequence ID" value="GEB97281.1"/>
    <property type="molecule type" value="Genomic_DNA"/>
</dbReference>
<dbReference type="SUPFAM" id="SSF53474">
    <property type="entry name" value="alpha/beta-Hydrolases"/>
    <property type="match status" value="1"/>
</dbReference>
<protein>
    <submittedName>
        <fullName evidence="2">Uncharacterized protein</fullName>
    </submittedName>
</protein>
<evidence type="ECO:0000313" key="3">
    <source>
        <dbReference type="EMBL" id="GEB97281.1"/>
    </source>
</evidence>
<reference evidence="2 4" key="1">
    <citation type="submission" date="2014-08" db="EMBL/GenBank/DDBJ databases">
        <title>Complete genome sequence of Corynebacterium flavescens OJ8(T)(=DSM 20296(T)), isolated from cheese.</title>
        <authorList>
            <person name="Ruckert C."/>
            <person name="Albersmeier A."/>
            <person name="Winkler A."/>
            <person name="Kalinowski J."/>
        </authorList>
    </citation>
    <scope>NUCLEOTIDE SEQUENCE [LARGE SCALE GENOMIC DNA]</scope>
    <source>
        <strain evidence="2 4">OJ8</strain>
    </source>
</reference>
<dbReference type="GO" id="GO:0016747">
    <property type="term" value="F:acyltransferase activity, transferring groups other than amino-acyl groups"/>
    <property type="evidence" value="ECO:0007669"/>
    <property type="project" value="TreeGrafter"/>
</dbReference>
<dbReference type="STRING" id="28028.CFLV_02495"/>
<proteinExistence type="predicted"/>
<dbReference type="Proteomes" id="UP000315353">
    <property type="component" value="Unassembled WGS sequence"/>
</dbReference>
<dbReference type="InterPro" id="IPR000801">
    <property type="entry name" value="Esterase-like"/>
</dbReference>
<dbReference type="PANTHER" id="PTHR48098:SF1">
    <property type="entry name" value="DIACYLGLYCEROL ACYLTRANSFERASE_MYCOLYLTRANSFERASE AG85A"/>
    <property type="match status" value="1"/>
</dbReference>
<dbReference type="InterPro" id="IPR029058">
    <property type="entry name" value="AB_hydrolase_fold"/>
</dbReference>
<gene>
    <name evidence="3" type="ORF">CFL01nite_07760</name>
    <name evidence="2" type="ORF">CFLV_02495</name>
</gene>
<keyword evidence="1" id="KW-0732">Signal</keyword>
<dbReference type="InterPro" id="IPR050583">
    <property type="entry name" value="Mycobacterial_A85_antigen"/>
</dbReference>
<dbReference type="GeneID" id="82879590"/>
<dbReference type="KEGG" id="cfc:CFLV_02495"/>
<dbReference type="RefSeq" id="WP_075729166.1">
    <property type="nucleotide sequence ID" value="NZ_BJNB01000008.1"/>
</dbReference>
<keyword evidence="4" id="KW-1185">Reference proteome</keyword>
<dbReference type="PANTHER" id="PTHR48098">
    <property type="entry name" value="ENTEROCHELIN ESTERASE-RELATED"/>
    <property type="match status" value="1"/>
</dbReference>
<dbReference type="Proteomes" id="UP000185479">
    <property type="component" value="Chromosome"/>
</dbReference>
<dbReference type="Gene3D" id="3.40.50.1820">
    <property type="entry name" value="alpha/beta hydrolase"/>
    <property type="match status" value="1"/>
</dbReference>
<evidence type="ECO:0000313" key="4">
    <source>
        <dbReference type="Proteomes" id="UP000185479"/>
    </source>
</evidence>
<feature type="chain" id="PRO_5044060974" evidence="1">
    <location>
        <begin position="31"/>
        <end position="391"/>
    </location>
</feature>
<organism evidence="2 4">
    <name type="scientific">Corynebacterium flavescens</name>
    <dbReference type="NCBI Taxonomy" id="28028"/>
    <lineage>
        <taxon>Bacteria</taxon>
        <taxon>Bacillati</taxon>
        <taxon>Actinomycetota</taxon>
        <taxon>Actinomycetes</taxon>
        <taxon>Mycobacteriales</taxon>
        <taxon>Corynebacteriaceae</taxon>
        <taxon>Corynebacterium</taxon>
    </lineage>
</organism>
<evidence type="ECO:0000313" key="2">
    <source>
        <dbReference type="EMBL" id="APT86169.1"/>
    </source>
</evidence>
<name>A0A1L7CK35_CORFL</name>
<reference evidence="3 5" key="2">
    <citation type="submission" date="2019-06" db="EMBL/GenBank/DDBJ databases">
        <title>Whole genome shotgun sequence of Corynebacterium flavescens NBRC 14136.</title>
        <authorList>
            <person name="Hosoyama A."/>
            <person name="Uohara A."/>
            <person name="Ohji S."/>
            <person name="Ichikawa N."/>
        </authorList>
    </citation>
    <scope>NUCLEOTIDE SEQUENCE [LARGE SCALE GENOMIC DNA]</scope>
    <source>
        <strain evidence="3 5">NBRC 14136</strain>
    </source>
</reference>
<dbReference type="AlphaFoldDB" id="A0A1L7CK35"/>
<evidence type="ECO:0000256" key="1">
    <source>
        <dbReference type="SAM" id="SignalP"/>
    </source>
</evidence>
<dbReference type="OrthoDB" id="4510758at2"/>